<evidence type="ECO:0000259" key="13">
    <source>
        <dbReference type="PROSITE" id="PS52039"/>
    </source>
</evidence>
<dbReference type="STRING" id="1797692.A3I33_01195"/>
<dbReference type="PANTHER" id="PTHR42785:SF1">
    <property type="entry name" value="DNA TOPOISOMERASE"/>
    <property type="match status" value="1"/>
</dbReference>
<dbReference type="Gene3D" id="2.70.20.10">
    <property type="entry name" value="Topoisomerase I, domain 3"/>
    <property type="match status" value="1"/>
</dbReference>
<dbReference type="Pfam" id="PF01751">
    <property type="entry name" value="Toprim"/>
    <property type="match status" value="1"/>
</dbReference>
<evidence type="ECO:0000256" key="5">
    <source>
        <dbReference type="ARBA" id="ARBA00022833"/>
    </source>
</evidence>
<evidence type="ECO:0000256" key="6">
    <source>
        <dbReference type="ARBA" id="ARBA00022842"/>
    </source>
</evidence>
<dbReference type="SUPFAM" id="SSF56712">
    <property type="entry name" value="Prokaryotic type I DNA topoisomerase"/>
    <property type="match status" value="1"/>
</dbReference>
<dbReference type="GO" id="GO:0008270">
    <property type="term" value="F:zinc ion binding"/>
    <property type="evidence" value="ECO:0007669"/>
    <property type="project" value="UniProtKB-KW"/>
</dbReference>
<evidence type="ECO:0000256" key="7">
    <source>
        <dbReference type="ARBA" id="ARBA00023029"/>
    </source>
</evidence>
<dbReference type="GO" id="GO:0003677">
    <property type="term" value="F:DNA binding"/>
    <property type="evidence" value="ECO:0007669"/>
    <property type="project" value="UniProtKB-KW"/>
</dbReference>
<dbReference type="InterPro" id="IPR034149">
    <property type="entry name" value="TOPRIM_TopoI"/>
</dbReference>
<dbReference type="CDD" id="cd03363">
    <property type="entry name" value="TOPRIM_TopoIA_TopoI"/>
    <property type="match status" value="1"/>
</dbReference>
<accession>A0A1G1Z8X7</accession>
<dbReference type="PRINTS" id="PR00417">
    <property type="entry name" value="PRTPISMRASEI"/>
</dbReference>
<keyword evidence="6" id="KW-0460">Magnesium</keyword>
<comment type="function">
    <text evidence="10">Releases the supercoiling and torsional tension of DNA, which is introduced during the DNA replication and transcription, by transiently cleaving and rejoining one strand of the DNA duplex. Introduces a single-strand break via transesterification at a target site in duplex DNA. The scissile phosphodiester is attacked by the catalytic tyrosine of the enzyme, resulting in the formation of a DNA-(5'-phosphotyrosyl)-enzyme intermediate and the expulsion of a 3'-OH DNA strand. The free DNA strand then undergoes passage around the unbroken strand, thus removing DNA supercoils. Finally, in the religation step, the DNA 3'-OH attacks the covalent intermediate to expel the active-site tyrosine and restore the DNA phosphodiester backbone.</text>
</comment>
<dbReference type="InterPro" id="IPR013824">
    <property type="entry name" value="Topo_IA_cen_sub1"/>
</dbReference>
<dbReference type="HAMAP" id="MF_00952">
    <property type="entry name" value="Topoisom_1_prok"/>
    <property type="match status" value="1"/>
</dbReference>
<dbReference type="SUPFAM" id="SSF57783">
    <property type="entry name" value="Zinc beta-ribbon"/>
    <property type="match status" value="1"/>
</dbReference>
<dbReference type="Gene3D" id="1.10.460.10">
    <property type="entry name" value="Topoisomerase I, domain 2"/>
    <property type="match status" value="1"/>
</dbReference>
<dbReference type="GO" id="GO:0006265">
    <property type="term" value="P:DNA topological change"/>
    <property type="evidence" value="ECO:0007669"/>
    <property type="project" value="UniProtKB-UniRule"/>
</dbReference>
<evidence type="ECO:0000256" key="3">
    <source>
        <dbReference type="ARBA" id="ARBA00022723"/>
    </source>
</evidence>
<feature type="domain" description="Toprim" evidence="12">
    <location>
        <begin position="1"/>
        <end position="111"/>
    </location>
</feature>
<keyword evidence="7 10" id="KW-0799">Topoisomerase</keyword>
<dbReference type="InterPro" id="IPR000380">
    <property type="entry name" value="Topo_IA"/>
</dbReference>
<dbReference type="GO" id="GO:0003917">
    <property type="term" value="F:DNA topoisomerase type I (single strand cut, ATP-independent) activity"/>
    <property type="evidence" value="ECO:0007669"/>
    <property type="project" value="UniProtKB-UniRule"/>
</dbReference>
<dbReference type="SMART" id="SM00437">
    <property type="entry name" value="TOP1Ac"/>
    <property type="match status" value="1"/>
</dbReference>
<dbReference type="Gene3D" id="3.40.50.140">
    <property type="match status" value="1"/>
</dbReference>
<evidence type="ECO:0000313" key="15">
    <source>
        <dbReference type="Proteomes" id="UP000176544"/>
    </source>
</evidence>
<feature type="domain" description="Topo IA-type catalytic" evidence="13">
    <location>
        <begin position="127"/>
        <end position="548"/>
    </location>
</feature>
<feature type="site" description="Interaction with DNA" evidence="10">
    <location>
        <position position="292"/>
    </location>
</feature>
<keyword evidence="5" id="KW-0862">Zinc</keyword>
<gene>
    <name evidence="10" type="primary">topA</name>
    <name evidence="14" type="ORF">A3I33_01195</name>
</gene>
<dbReference type="Gene3D" id="1.10.290.10">
    <property type="entry name" value="Topoisomerase I, domain 4"/>
    <property type="match status" value="1"/>
</dbReference>
<dbReference type="InterPro" id="IPR028612">
    <property type="entry name" value="Topoisom_1_IA"/>
</dbReference>
<keyword evidence="4" id="KW-0863">Zinc-finger</keyword>
<dbReference type="PANTHER" id="PTHR42785">
    <property type="entry name" value="DNA TOPOISOMERASE, TYPE IA, CORE"/>
    <property type="match status" value="1"/>
</dbReference>
<proteinExistence type="inferred from homology"/>
<feature type="site" description="Interaction with DNA" evidence="10">
    <location>
        <position position="146"/>
    </location>
</feature>
<dbReference type="GO" id="GO:0005694">
    <property type="term" value="C:chromosome"/>
    <property type="evidence" value="ECO:0007669"/>
    <property type="project" value="InterPro"/>
</dbReference>
<evidence type="ECO:0000256" key="8">
    <source>
        <dbReference type="ARBA" id="ARBA00023125"/>
    </source>
</evidence>
<evidence type="ECO:0000259" key="12">
    <source>
        <dbReference type="PROSITE" id="PS50880"/>
    </source>
</evidence>
<comment type="caution">
    <text evidence="14">The sequence shown here is derived from an EMBL/GenBank/DDBJ whole genome shotgun (WGS) entry which is preliminary data.</text>
</comment>
<organism evidence="14 15">
    <name type="scientific">Candidatus Colwellbacteria bacterium RIFCSPLOWO2_02_FULL_45_11</name>
    <dbReference type="NCBI Taxonomy" id="1797692"/>
    <lineage>
        <taxon>Bacteria</taxon>
        <taxon>Candidatus Colwelliibacteriota</taxon>
    </lineage>
</organism>
<dbReference type="Pfam" id="PF01396">
    <property type="entry name" value="Zn_ribbon_Top1"/>
    <property type="match status" value="2"/>
</dbReference>
<protein>
    <recommendedName>
        <fullName evidence="10">DNA topoisomerase 1</fullName>
        <ecNumber evidence="10">5.6.2.1</ecNumber>
    </recommendedName>
    <alternativeName>
        <fullName evidence="10">DNA topoisomerase I</fullName>
    </alternativeName>
</protein>
<keyword evidence="3" id="KW-0479">Metal-binding</keyword>
<comment type="subunit">
    <text evidence="10">Monomer.</text>
</comment>
<dbReference type="InterPro" id="IPR003602">
    <property type="entry name" value="Topo_IA_DNA-bd_dom"/>
</dbReference>
<evidence type="ECO:0000256" key="11">
    <source>
        <dbReference type="SAM" id="MobiDB-lite"/>
    </source>
</evidence>
<comment type="similarity">
    <text evidence="2 10">Belongs to the type IA topoisomerase family.</text>
</comment>
<sequence length="670" mass="76151">MKLVIVESPTKAKTISKFLGKDYEVTSSYGHVRDLPKGALGVDVEKNFEPHYVIPRKVQKRVTALKKEAANADSVILATDEDREGEAIAWHLMHALHIDPKNAKRIVFHEITEEAINNAVKNPRDINENLVDAQQARRVIDRLVGYKLSPFLWKKIRGGLSAGRVQSVAVKLIVEREEEIKAFKPQEYWSVTARLKKNGGEFEASVSKVNDKDIGKLDIKNEKSAKEISEAIKASQIHVGAVIKKEVRRNPSPPFTTSTLQQTAAGRLRFSAKQTMMFAQKLYEAGHITYMRTDSLNLSKESLTTAKSFISNEFGKVYASSAPRVYKSRSKLAQEAHEAIRPTNPAKLPQEIKDERERKLYELIWRRFLASQMPQAVFDATSVEIIAKGLKSTYTLRATGNILKFDGFLKVWLSKFSETELPELVEKDELSLMEIKPEQHFTEPPPRYNEATLVKTLEEFGIGRPSTYAPIISVIQDRGYVEKDTSRRFQPTETGFVVNKVLTEHFPQIVDVKFTANIEEDFDSVAEGKRKWQAIVENFYKPFDENLVKKYEEVTKEEFVEKTDEKCPVCGKDMVVKFGRFGKFLACSDYPECKTTKSMKAPPKEIGMKCPTCKEGEVIIRRTKRGKVFFGCSRYPACDFASWTNPLEPAPEKKTVRRKVSTKKEDSKKG</sequence>
<dbReference type="PROSITE" id="PS00396">
    <property type="entry name" value="TOPO_IA_1"/>
    <property type="match status" value="1"/>
</dbReference>
<evidence type="ECO:0000256" key="2">
    <source>
        <dbReference type="ARBA" id="ARBA00009446"/>
    </source>
</evidence>
<dbReference type="InterPro" id="IPR013497">
    <property type="entry name" value="Topo_IA_cen"/>
</dbReference>
<dbReference type="InterPro" id="IPR006171">
    <property type="entry name" value="TOPRIM_dom"/>
</dbReference>
<evidence type="ECO:0000256" key="1">
    <source>
        <dbReference type="ARBA" id="ARBA00000213"/>
    </source>
</evidence>
<dbReference type="PROSITE" id="PS50880">
    <property type="entry name" value="TOPRIM"/>
    <property type="match status" value="1"/>
</dbReference>
<dbReference type="InterPro" id="IPR013826">
    <property type="entry name" value="Topo_IA_cen_sub3"/>
</dbReference>
<evidence type="ECO:0000256" key="4">
    <source>
        <dbReference type="ARBA" id="ARBA00022771"/>
    </source>
</evidence>
<dbReference type="AlphaFoldDB" id="A0A1G1Z8X7"/>
<feature type="active site" description="O-(5'-phospho-DNA)-tyrosine intermediate" evidence="10">
    <location>
        <position position="290"/>
    </location>
</feature>
<dbReference type="InterPro" id="IPR005733">
    <property type="entry name" value="TopoI_bac-type"/>
</dbReference>
<dbReference type="InterPro" id="IPR013825">
    <property type="entry name" value="Topo_IA_cen_sub2"/>
</dbReference>
<feature type="site" description="Interaction with DNA" evidence="10">
    <location>
        <position position="153"/>
    </location>
</feature>
<comment type="catalytic activity">
    <reaction evidence="1 10">
        <text>ATP-independent breakage of single-stranded DNA, followed by passage and rejoining.</text>
        <dbReference type="EC" id="5.6.2.1"/>
    </reaction>
</comment>
<feature type="site" description="Interaction with DNA" evidence="10">
    <location>
        <position position="31"/>
    </location>
</feature>
<dbReference type="EC" id="5.6.2.1" evidence="10"/>
<reference evidence="14 15" key="1">
    <citation type="journal article" date="2016" name="Nat. Commun.">
        <title>Thousands of microbial genomes shed light on interconnected biogeochemical processes in an aquifer system.</title>
        <authorList>
            <person name="Anantharaman K."/>
            <person name="Brown C.T."/>
            <person name="Hug L.A."/>
            <person name="Sharon I."/>
            <person name="Castelle C.J."/>
            <person name="Probst A.J."/>
            <person name="Thomas B.C."/>
            <person name="Singh A."/>
            <person name="Wilkins M.J."/>
            <person name="Karaoz U."/>
            <person name="Brodie E.L."/>
            <person name="Williams K.H."/>
            <person name="Hubbard S.S."/>
            <person name="Banfield J.F."/>
        </authorList>
    </citation>
    <scope>NUCLEOTIDE SEQUENCE [LARGE SCALE GENOMIC DNA]</scope>
</reference>
<dbReference type="Pfam" id="PF01131">
    <property type="entry name" value="Topoisom_bac"/>
    <property type="match status" value="1"/>
</dbReference>
<feature type="site" description="Interaction with DNA" evidence="10">
    <location>
        <position position="137"/>
    </location>
</feature>
<dbReference type="PROSITE" id="PS52039">
    <property type="entry name" value="TOPO_IA_2"/>
    <property type="match status" value="1"/>
</dbReference>
<feature type="site" description="Interaction with DNA" evidence="10">
    <location>
        <position position="138"/>
    </location>
</feature>
<evidence type="ECO:0000313" key="14">
    <source>
        <dbReference type="EMBL" id="OGY61092.1"/>
    </source>
</evidence>
<dbReference type="NCBIfam" id="TIGR01051">
    <property type="entry name" value="topA_bact"/>
    <property type="match status" value="1"/>
</dbReference>
<feature type="region of interest" description="Interaction with DNA" evidence="10">
    <location>
        <begin position="161"/>
        <end position="166"/>
    </location>
</feature>
<name>A0A1G1Z8X7_9BACT</name>
<dbReference type="CDD" id="cd00186">
    <property type="entry name" value="TOP1Ac"/>
    <property type="match status" value="1"/>
</dbReference>
<dbReference type="Gene3D" id="3.30.65.10">
    <property type="entry name" value="Bacterial Topoisomerase I, domain 1"/>
    <property type="match status" value="2"/>
</dbReference>
<evidence type="ECO:0000256" key="10">
    <source>
        <dbReference type="HAMAP-Rule" id="MF_00952"/>
    </source>
</evidence>
<dbReference type="InterPro" id="IPR013498">
    <property type="entry name" value="Topo_IA_Znf"/>
</dbReference>
<dbReference type="SMART" id="SM00493">
    <property type="entry name" value="TOPRIM"/>
    <property type="match status" value="1"/>
</dbReference>
<dbReference type="InterPro" id="IPR003601">
    <property type="entry name" value="Topo_IA_2"/>
</dbReference>
<feature type="region of interest" description="Disordered" evidence="11">
    <location>
        <begin position="646"/>
        <end position="670"/>
    </location>
</feature>
<dbReference type="InterPro" id="IPR023405">
    <property type="entry name" value="Topo_IA_core_domain"/>
</dbReference>
<feature type="site" description="Interaction with DNA" evidence="10">
    <location>
        <position position="478"/>
    </location>
</feature>
<keyword evidence="9 10" id="KW-0413">Isomerase</keyword>
<feature type="site" description="Interaction with DNA" evidence="10">
    <location>
        <position position="141"/>
    </location>
</feature>
<dbReference type="SMART" id="SM00436">
    <property type="entry name" value="TOP1Bc"/>
    <property type="match status" value="1"/>
</dbReference>
<evidence type="ECO:0000256" key="9">
    <source>
        <dbReference type="ARBA" id="ARBA00023235"/>
    </source>
</evidence>
<keyword evidence="8 10" id="KW-0238">DNA-binding</keyword>
<dbReference type="InterPro" id="IPR023406">
    <property type="entry name" value="Topo_IA_AS"/>
</dbReference>
<dbReference type="EMBL" id="MHJA01000015">
    <property type="protein sequence ID" value="OGY61092.1"/>
    <property type="molecule type" value="Genomic_DNA"/>
</dbReference>
<dbReference type="Proteomes" id="UP000176544">
    <property type="component" value="Unassembled WGS sequence"/>
</dbReference>